<reference evidence="1 2" key="1">
    <citation type="journal article" date="2017" name="Nat. Microbiol.">
        <title>Natural product diversity associated with the nematode symbionts Photorhabdus and Xenorhabdus.</title>
        <authorList>
            <person name="Tobias N.J."/>
            <person name="Wolff H."/>
            <person name="Djahanschiri B."/>
            <person name="Grundmann F."/>
            <person name="Kronenwerth M."/>
            <person name="Shi Y.M."/>
            <person name="Simonyi S."/>
            <person name="Grun P."/>
            <person name="Shapiro-Ilan D."/>
            <person name="Pidot S.J."/>
            <person name="Stinear T.P."/>
            <person name="Ebersberger I."/>
            <person name="Bode H.B."/>
        </authorList>
    </citation>
    <scope>NUCLEOTIDE SEQUENCE [LARGE SCALE GENOMIC DNA]</scope>
    <source>
        <strain evidence="1 2">DSM 16342</strain>
    </source>
</reference>
<dbReference type="EMBL" id="NIBS01000020">
    <property type="protein sequence ID" value="PHM25115.1"/>
    <property type="molecule type" value="Genomic_DNA"/>
</dbReference>
<name>A0A2D0ITC2_XENBU</name>
<organism evidence="1 2">
    <name type="scientific">Xenorhabdus budapestensis</name>
    <dbReference type="NCBI Taxonomy" id="290110"/>
    <lineage>
        <taxon>Bacteria</taxon>
        <taxon>Pseudomonadati</taxon>
        <taxon>Pseudomonadota</taxon>
        <taxon>Gammaproteobacteria</taxon>
        <taxon>Enterobacterales</taxon>
        <taxon>Morganellaceae</taxon>
        <taxon>Xenorhabdus</taxon>
    </lineage>
</organism>
<dbReference type="AlphaFoldDB" id="A0A2D0ITC2"/>
<proteinExistence type="predicted"/>
<dbReference type="Proteomes" id="UP000225833">
    <property type="component" value="Unassembled WGS sequence"/>
</dbReference>
<sequence>MSEVNDPLIAFSDYMLIADITLGIKVHKINSFIDNISWGI</sequence>
<comment type="caution">
    <text evidence="1">The sequence shown here is derived from an EMBL/GenBank/DDBJ whole genome shotgun (WGS) entry which is preliminary data.</text>
</comment>
<accession>A0A2D0ITC2</accession>
<evidence type="ECO:0000313" key="1">
    <source>
        <dbReference type="EMBL" id="PHM25115.1"/>
    </source>
</evidence>
<protein>
    <submittedName>
        <fullName evidence="1">Uncharacterized protein</fullName>
    </submittedName>
</protein>
<gene>
    <name evidence="1" type="ORF">Xbud_03050</name>
</gene>
<evidence type="ECO:0000313" key="2">
    <source>
        <dbReference type="Proteomes" id="UP000225833"/>
    </source>
</evidence>